<proteinExistence type="inferred from homology"/>
<dbReference type="Pfam" id="PF13353">
    <property type="entry name" value="Fer4_12"/>
    <property type="match status" value="1"/>
</dbReference>
<comment type="similarity">
    <text evidence="7">Belongs to the organic radical-activating enzymes family.</text>
</comment>
<accession>A0AAJ6N8U7</accession>
<keyword evidence="6" id="KW-0411">Iron-sulfur</keyword>
<dbReference type="EMBL" id="JASAYQ010000003">
    <property type="protein sequence ID" value="MDP8172296.1"/>
    <property type="molecule type" value="Genomic_DNA"/>
</dbReference>
<dbReference type="PANTHER" id="PTHR30352:SF2">
    <property type="entry name" value="ANAEROBIC RIBONUCLEOSIDE-TRIPHOSPHATE REDUCTASE-ACTIVATING PROTEIN"/>
    <property type="match status" value="1"/>
</dbReference>
<dbReference type="InterPro" id="IPR012837">
    <property type="entry name" value="NrdG"/>
</dbReference>
<keyword evidence="3" id="KW-0949">S-adenosyl-L-methionine</keyword>
<dbReference type="PROSITE" id="PS51918">
    <property type="entry name" value="RADICAL_SAM"/>
    <property type="match status" value="1"/>
</dbReference>
<comment type="cofactor">
    <cofactor evidence="1">
        <name>[4Fe-4S] cluster</name>
        <dbReference type="ChEBI" id="CHEBI:49883"/>
    </cofactor>
</comment>
<comment type="caution">
    <text evidence="9">The sequence shown here is derived from an EMBL/GenBank/DDBJ whole genome shotgun (WGS) entry which is preliminary data.</text>
</comment>
<evidence type="ECO:0000259" key="8">
    <source>
        <dbReference type="PROSITE" id="PS51918"/>
    </source>
</evidence>
<keyword evidence="7" id="KW-0560">Oxidoreductase</keyword>
<evidence type="ECO:0000256" key="2">
    <source>
        <dbReference type="ARBA" id="ARBA00022485"/>
    </source>
</evidence>
<evidence type="ECO:0000256" key="6">
    <source>
        <dbReference type="ARBA" id="ARBA00023014"/>
    </source>
</evidence>
<dbReference type="GO" id="GO:0004748">
    <property type="term" value="F:ribonucleoside-diphosphate reductase activity, thioredoxin disulfide as acceptor"/>
    <property type="evidence" value="ECO:0007669"/>
    <property type="project" value="TreeGrafter"/>
</dbReference>
<dbReference type="SFLD" id="SFLDG01063">
    <property type="entry name" value="activating_enzymes__group_1"/>
    <property type="match status" value="1"/>
</dbReference>
<sequence>MNIAHIERHSYIYGPGCRFVIWTQGCSLGCKGCWNTAMWSFNPINLLTIDEIYQQIRENKNNIEGITLLGGEPLQQFDETLQLVKRCKQAGLTTMLFTGYEWEEIEQNKMNSILDYLDILITGRYQKDKRTLNHQWIGSTNQEIHFLTDIYQNYQIDNANYVEITIDKFGKQEILGFPDNFYCKDSL</sequence>
<dbReference type="SFLD" id="SFLDS00029">
    <property type="entry name" value="Radical_SAM"/>
    <property type="match status" value="1"/>
</dbReference>
<dbReference type="InterPro" id="IPR034457">
    <property type="entry name" value="Organic_radical-activating"/>
</dbReference>
<dbReference type="SUPFAM" id="SSF102114">
    <property type="entry name" value="Radical SAM enzymes"/>
    <property type="match status" value="1"/>
</dbReference>
<evidence type="ECO:0000256" key="7">
    <source>
        <dbReference type="PIRNR" id="PIRNR000368"/>
    </source>
</evidence>
<dbReference type="Proteomes" id="UP001236239">
    <property type="component" value="Unassembled WGS sequence"/>
</dbReference>
<keyword evidence="4" id="KW-0479">Metal-binding</keyword>
<feature type="domain" description="Radical SAM core" evidence="8">
    <location>
        <begin position="12"/>
        <end position="187"/>
    </location>
</feature>
<evidence type="ECO:0000256" key="1">
    <source>
        <dbReference type="ARBA" id="ARBA00001966"/>
    </source>
</evidence>
<evidence type="ECO:0000313" key="10">
    <source>
        <dbReference type="Proteomes" id="UP001236239"/>
    </source>
</evidence>
<evidence type="ECO:0000256" key="4">
    <source>
        <dbReference type="ARBA" id="ARBA00022723"/>
    </source>
</evidence>
<dbReference type="PANTHER" id="PTHR30352">
    <property type="entry name" value="PYRUVATE FORMATE-LYASE-ACTIVATING ENZYME"/>
    <property type="match status" value="1"/>
</dbReference>
<dbReference type="GO" id="GO:0051539">
    <property type="term" value="F:4 iron, 4 sulfur cluster binding"/>
    <property type="evidence" value="ECO:0007669"/>
    <property type="project" value="UniProtKB-KW"/>
</dbReference>
<evidence type="ECO:0000256" key="5">
    <source>
        <dbReference type="ARBA" id="ARBA00023004"/>
    </source>
</evidence>
<dbReference type="Gene3D" id="3.20.20.70">
    <property type="entry name" value="Aldolase class I"/>
    <property type="match status" value="1"/>
</dbReference>
<dbReference type="GO" id="GO:0046872">
    <property type="term" value="F:metal ion binding"/>
    <property type="evidence" value="ECO:0007669"/>
    <property type="project" value="UniProtKB-KW"/>
</dbReference>
<dbReference type="InterPro" id="IPR013785">
    <property type="entry name" value="Aldolase_TIM"/>
</dbReference>
<reference evidence="9" key="1">
    <citation type="journal article" date="2023" name="Front. Microbiol.">
        <title>Phylogeography and host specificity of Pasteurellaceae pathogenic to sea-farmed fish in the north-east Atlantic.</title>
        <authorList>
            <person name="Gulla S."/>
            <person name="Colquhoun D.J."/>
            <person name="Olsen A.B."/>
            <person name="Spilsberg B."/>
            <person name="Lagesen K."/>
            <person name="Aakesson C.P."/>
            <person name="Strom S."/>
            <person name="Manji F."/>
            <person name="Birkbeck T.H."/>
            <person name="Nilsen H.K."/>
        </authorList>
    </citation>
    <scope>NUCLEOTIDE SEQUENCE</scope>
    <source>
        <strain evidence="9">TW16_20</strain>
    </source>
</reference>
<dbReference type="SFLD" id="SFLDG01066">
    <property type="entry name" value="organic_radical-activating_enz"/>
    <property type="match status" value="1"/>
</dbReference>
<dbReference type="InterPro" id="IPR007197">
    <property type="entry name" value="rSAM"/>
</dbReference>
<dbReference type="AlphaFoldDB" id="A0AAJ6N8U7"/>
<name>A0AAJ6N8U7_9PAST</name>
<dbReference type="GO" id="GO:0043365">
    <property type="term" value="F:[formate-C-acetyltransferase]-activating enzyme activity"/>
    <property type="evidence" value="ECO:0007669"/>
    <property type="project" value="InterPro"/>
</dbReference>
<evidence type="ECO:0000256" key="3">
    <source>
        <dbReference type="ARBA" id="ARBA00022691"/>
    </source>
</evidence>
<keyword evidence="2" id="KW-0004">4Fe-4S</keyword>
<comment type="function">
    <text evidence="7">Activation of anaerobic ribonucleoside-triphosphate reductase under anaerobic conditions by generation of an organic free radical, using S-adenosylmethionine and reduced flavodoxin as cosubstrates to produce 5'-deoxy-adenosine.</text>
</comment>
<gene>
    <name evidence="9" type="ORF">QJU93_02860</name>
</gene>
<organism evidence="9 10">
    <name type="scientific">Phocoenobacter skyensis</name>
    <dbReference type="NCBI Taxonomy" id="97481"/>
    <lineage>
        <taxon>Bacteria</taxon>
        <taxon>Pseudomonadati</taxon>
        <taxon>Pseudomonadota</taxon>
        <taxon>Gammaproteobacteria</taxon>
        <taxon>Pasteurellales</taxon>
        <taxon>Pasteurellaceae</taxon>
        <taxon>Phocoenobacter</taxon>
    </lineage>
</organism>
<dbReference type="InterPro" id="IPR058240">
    <property type="entry name" value="rSAM_sf"/>
</dbReference>
<dbReference type="EC" id="1.97.1.-" evidence="7"/>
<protein>
    <recommendedName>
        <fullName evidence="7">Anaerobic ribonucleoside-triphosphate reductase-activating protein</fullName>
        <ecNumber evidence="7">1.97.1.-</ecNumber>
    </recommendedName>
</protein>
<dbReference type="RefSeq" id="WP_306375060.1">
    <property type="nucleotide sequence ID" value="NZ_JASAYL010000004.1"/>
</dbReference>
<evidence type="ECO:0000313" key="9">
    <source>
        <dbReference type="EMBL" id="MDP8172296.1"/>
    </source>
</evidence>
<keyword evidence="5" id="KW-0408">Iron</keyword>
<dbReference type="SFLD" id="SFLDF00299">
    <property type="entry name" value="anaerobic_ribonucleoside-triph"/>
    <property type="match status" value="1"/>
</dbReference>
<dbReference type="PIRSF" id="PIRSF000368">
    <property type="entry name" value="NrdG"/>
    <property type="match status" value="1"/>
</dbReference>